<proteinExistence type="predicted"/>
<dbReference type="Proteomes" id="UP001321766">
    <property type="component" value="Chromosome"/>
</dbReference>
<protein>
    <recommendedName>
        <fullName evidence="3">DUF4391 domain-containing protein</fullName>
    </recommendedName>
</protein>
<evidence type="ECO:0000313" key="1">
    <source>
        <dbReference type="EMBL" id="BDR52548.1"/>
    </source>
</evidence>
<dbReference type="InterPro" id="IPR025503">
    <property type="entry name" value="DUF4391"/>
</dbReference>
<name>A0ABM8B6Q9_9BIFI</name>
<evidence type="ECO:0000313" key="2">
    <source>
        <dbReference type="Proteomes" id="UP001321766"/>
    </source>
</evidence>
<dbReference type="EMBL" id="AP026798">
    <property type="protein sequence ID" value="BDR52548.1"/>
    <property type="molecule type" value="Genomic_DNA"/>
</dbReference>
<keyword evidence="2" id="KW-1185">Reference proteome</keyword>
<dbReference type="Pfam" id="PF14335">
    <property type="entry name" value="DUF4391"/>
    <property type="match status" value="1"/>
</dbReference>
<sequence length="211" mass="23730">MPKQMFYAKQQVSSKLKQRYNNELGAVTMLALLRPVNTGLAEGRATKEILVIGLDLAIQEVPVELVDHIAHLRASGILFVCHRQIVGEDGSEREECALAVRRALPTKPGYQKQYRVYLGPWQPASQTRLEIDGHNMDELWDCLNAQVIFGSSDGADLDDRIARRDEIAGLVAEEAKLSKDHSRAKDAAQRNEIYTQLHKVRTRLREMGALD</sequence>
<organism evidence="1 2">
    <name type="scientific">Bombiscardovia nodaiensis</name>
    <dbReference type="NCBI Taxonomy" id="2932181"/>
    <lineage>
        <taxon>Bacteria</taxon>
        <taxon>Bacillati</taxon>
        <taxon>Actinomycetota</taxon>
        <taxon>Actinomycetes</taxon>
        <taxon>Bifidobacteriales</taxon>
        <taxon>Bifidobacteriaceae</taxon>
        <taxon>Bombiscardovia</taxon>
    </lineage>
</organism>
<accession>A0ABM8B6Q9</accession>
<gene>
    <name evidence="1" type="ORF">KIM372_04550</name>
</gene>
<reference evidence="1 2" key="1">
    <citation type="journal article" date="2023" name="Microbiol. Spectr.">
        <title>Symbiosis of Carpenter Bees with Uncharacterized Lactic Acid Bacteria Showing NAD Auxotrophy.</title>
        <authorList>
            <person name="Kawasaki S."/>
            <person name="Ozawa K."/>
            <person name="Mori T."/>
            <person name="Yamamoto A."/>
            <person name="Ito M."/>
            <person name="Ohkuma M."/>
            <person name="Sakamoto M."/>
            <person name="Matsutani M."/>
        </authorList>
    </citation>
    <scope>NUCLEOTIDE SEQUENCE [LARGE SCALE GENOMIC DNA]</scope>
    <source>
        <strain evidence="1 2">Kim37-2</strain>
    </source>
</reference>
<evidence type="ECO:0008006" key="3">
    <source>
        <dbReference type="Google" id="ProtNLM"/>
    </source>
</evidence>